<organism evidence="1">
    <name type="scientific">Myoviridae sp. ctshb19</name>
    <dbReference type="NCBI Taxonomy" id="2825194"/>
    <lineage>
        <taxon>Viruses</taxon>
        <taxon>Duplodnaviria</taxon>
        <taxon>Heunggongvirae</taxon>
        <taxon>Uroviricota</taxon>
        <taxon>Caudoviricetes</taxon>
    </lineage>
</organism>
<name>A0A8S5UGB0_9CAUD</name>
<protein>
    <submittedName>
        <fullName evidence="1">Uncharacterized protein</fullName>
    </submittedName>
</protein>
<reference evidence="1" key="1">
    <citation type="journal article" date="2021" name="Proc. Natl. Acad. Sci. U.S.A.">
        <title>A Catalog of Tens of Thousands of Viruses from Human Metagenomes Reveals Hidden Associations with Chronic Diseases.</title>
        <authorList>
            <person name="Tisza M.J."/>
            <person name="Buck C.B."/>
        </authorList>
    </citation>
    <scope>NUCLEOTIDE SEQUENCE</scope>
    <source>
        <strain evidence="1">Ctshb19</strain>
    </source>
</reference>
<accession>A0A8S5UGB0</accession>
<proteinExistence type="predicted"/>
<sequence length="406" mass="45621">MAENTLKSKLAIIAKLEAISLEATTLENQGKLPSGTKSTLSKLNRLSKETANGLRGDVFPNLTPVRQIARDHFGTLHTTLLNQLSGGLTGEQKAFVRENYANDEDKFDELKRLMDVFDPGTLQLNGVKVDKRDALAQVAHFLNDNFTLSQLRSIKPLEEKDGKMVKTDSVWNQVTYPDIVAALQPDAKGKSKLSALKRELVQKHDDDLAQLSESYKELVRRLPHSMKVPFKAVYYPVVPVFHDLGAYKRGRLENAGFTVTWVGDHFPVLENQLLLCVDLDKIGVKDSMRPTRDGQRMKTVNNNNELESKIMDIINQLNETARHSGTSFALASDTIVRNPNNPRISLVWLIEEKVRKHLANIMANNTKVTWDIPRHNIKAVSLKHGETPEATKKLIEASKQKHKGIK</sequence>
<evidence type="ECO:0000313" key="1">
    <source>
        <dbReference type="EMBL" id="DAF93537.1"/>
    </source>
</evidence>
<dbReference type="EMBL" id="BK016086">
    <property type="protein sequence ID" value="DAF93537.1"/>
    <property type="molecule type" value="Genomic_DNA"/>
</dbReference>